<evidence type="ECO:0000259" key="2">
    <source>
        <dbReference type="Pfam" id="PF11741"/>
    </source>
</evidence>
<dbReference type="InterPro" id="IPR018711">
    <property type="entry name" value="NAGPA"/>
</dbReference>
<proteinExistence type="predicted"/>
<dbReference type="Pfam" id="PF09992">
    <property type="entry name" value="NAGPA"/>
    <property type="match status" value="1"/>
</dbReference>
<dbReference type="PANTHER" id="PTHR40446">
    <property type="entry name" value="N-ACETYLGLUCOSAMINE-1-PHOSPHODIESTER ALPHA-N-ACETYLGLUCOSAMINIDASE"/>
    <property type="match status" value="1"/>
</dbReference>
<dbReference type="Gene3D" id="2.60.40.3500">
    <property type="match status" value="1"/>
</dbReference>
<name>A0A3Q9HNF5_9FIRM</name>
<evidence type="ECO:0000313" key="4">
    <source>
        <dbReference type="Proteomes" id="UP000267250"/>
    </source>
</evidence>
<dbReference type="KEGG" id="aft:BBF96_00340"/>
<dbReference type="AlphaFoldDB" id="A0A3Q9HNF5"/>
<dbReference type="Proteomes" id="UP000267250">
    <property type="component" value="Chromosome"/>
</dbReference>
<keyword evidence="4" id="KW-1185">Reference proteome</keyword>
<feature type="domain" description="Phosphodiester glycosidase" evidence="1">
    <location>
        <begin position="315"/>
        <end position="488"/>
    </location>
</feature>
<gene>
    <name evidence="3" type="ORF">BBF96_00340</name>
</gene>
<dbReference type="EMBL" id="CP016379">
    <property type="protein sequence ID" value="AZR71986.1"/>
    <property type="molecule type" value="Genomic_DNA"/>
</dbReference>
<dbReference type="Pfam" id="PF11741">
    <property type="entry name" value="AMIN"/>
    <property type="match status" value="1"/>
</dbReference>
<feature type="domain" description="AMIN" evidence="2">
    <location>
        <begin position="39"/>
        <end position="113"/>
    </location>
</feature>
<dbReference type="OrthoDB" id="9809781at2"/>
<evidence type="ECO:0000313" key="3">
    <source>
        <dbReference type="EMBL" id="AZR71986.1"/>
    </source>
</evidence>
<accession>A0A3Q9HNF5</accession>
<dbReference type="RefSeq" id="WP_127015318.1">
    <property type="nucleotide sequence ID" value="NZ_CP016379.1"/>
</dbReference>
<evidence type="ECO:0000259" key="1">
    <source>
        <dbReference type="Pfam" id="PF09992"/>
    </source>
</evidence>
<sequence length="491" mass="55119">MLNRWVYITGFLMIIFLFFSVPAFADTVEEEIKAFLKTVEITPKRDVVEIQLVFDRNIEFSDFTINNPPRFVIDIKDGRYSHWYRQFTQKDPLLKELRIFHNRNGLRIVAELKYIGPWYGIFWDEKSKTLKMTIHRLFMKKKYTLLAPGIKYFQIRKGLFDGPVMIQALEVEVAPFVEGRKVLEEIGAIVPGPKITLKTAFKKGGLRGFMKVSDLVKQEQAFAGINGGYFAPDGHPLGLLIKDGKLVSAPIYNRTAWGIDKDGRMLMDRVSFKAEVIIKGENYELSGFNRSRYSDELVLYSSTYGLTTGTNQWGIEAVIKNGQVTAINRGNSVIPADGWVLSAHGIYKPLLEKLKVGDKVEINLKLSPDWLKEGIVEAIGGGPRLVEDGIVKISGKEEKFLPDILKGRAPRTAIGITPENNLLMVVVDGRSEYSIGMTLRELAELMISIGASQAMNLDGGKSSTMVIRGRVFNLPSSGEIPVHNSLIIKLD</sequence>
<organism evidence="3 4">
    <name type="scientific">Anoxybacter fermentans</name>
    <dbReference type="NCBI Taxonomy" id="1323375"/>
    <lineage>
        <taxon>Bacteria</taxon>
        <taxon>Bacillati</taxon>
        <taxon>Bacillota</taxon>
        <taxon>Clostridia</taxon>
        <taxon>Halanaerobiales</taxon>
        <taxon>Anoxybacter</taxon>
    </lineage>
</organism>
<dbReference type="PANTHER" id="PTHR40446:SF2">
    <property type="entry name" value="N-ACETYLGLUCOSAMINE-1-PHOSPHODIESTER ALPHA-N-ACETYLGLUCOSAMINIDASE"/>
    <property type="match status" value="1"/>
</dbReference>
<reference evidence="3 4" key="1">
    <citation type="submission" date="2016-07" db="EMBL/GenBank/DDBJ databases">
        <title>Genome and transcriptome analysis of iron-reducing fermentative bacteria Anoxybacter fermentans.</title>
        <authorList>
            <person name="Zeng X."/>
            <person name="Shao Z."/>
        </authorList>
    </citation>
    <scope>NUCLEOTIDE SEQUENCE [LARGE SCALE GENOMIC DNA]</scope>
    <source>
        <strain evidence="3 4">DY22613</strain>
    </source>
</reference>
<protein>
    <recommendedName>
        <fullName evidence="5">Phosphodiester glycosidase domain-containing protein</fullName>
    </recommendedName>
</protein>
<evidence type="ECO:0008006" key="5">
    <source>
        <dbReference type="Google" id="ProtNLM"/>
    </source>
</evidence>
<dbReference type="InterPro" id="IPR021731">
    <property type="entry name" value="AMIN_dom"/>
</dbReference>